<dbReference type="SUPFAM" id="SSF46785">
    <property type="entry name" value="Winged helix' DNA-binding domain"/>
    <property type="match status" value="1"/>
</dbReference>
<dbReference type="PANTHER" id="PTHR38465:SF1">
    <property type="entry name" value="HTH-TYPE TRANSCRIPTIONAL REGULATOR MJ1563-RELATED"/>
    <property type="match status" value="1"/>
</dbReference>
<dbReference type="KEGG" id="hlr:HALLA_00930"/>
<keyword evidence="6" id="KW-0614">Plasmid</keyword>
<organism evidence="6 7">
    <name type="scientific">Halostagnicola larsenii XH-48</name>
    <dbReference type="NCBI Taxonomy" id="797299"/>
    <lineage>
        <taxon>Archaea</taxon>
        <taxon>Methanobacteriati</taxon>
        <taxon>Methanobacteriota</taxon>
        <taxon>Stenosarchaea group</taxon>
        <taxon>Halobacteria</taxon>
        <taxon>Halobacteriales</taxon>
        <taxon>Natrialbaceae</taxon>
        <taxon>Halostagnicola</taxon>
    </lineage>
</organism>
<evidence type="ECO:0000256" key="4">
    <source>
        <dbReference type="PIRNR" id="PIRNR006707"/>
    </source>
</evidence>
<evidence type="ECO:0000256" key="3">
    <source>
        <dbReference type="ARBA" id="ARBA00023163"/>
    </source>
</evidence>
<reference evidence="6 7" key="1">
    <citation type="submission" date="2014-01" db="EMBL/GenBank/DDBJ databases">
        <authorList>
            <consortium name="DOE Joint Genome Institute"/>
            <person name="Anderson I."/>
            <person name="Huntemann M."/>
            <person name="Han J."/>
            <person name="Chen A."/>
            <person name="Kyrpides N."/>
            <person name="Mavromatis K."/>
            <person name="Markowitz V."/>
            <person name="Palaniappan K."/>
            <person name="Ivanova N."/>
            <person name="Schaumberg A."/>
            <person name="Pati A."/>
            <person name="Liolios K."/>
            <person name="Nordberg H.P."/>
            <person name="Cantor M.N."/>
            <person name="Hua S.X."/>
            <person name="Woyke T."/>
        </authorList>
    </citation>
    <scope>NUCLEOTIDE SEQUENCE [LARGE SCALE GENOMIC DNA]</scope>
    <source>
        <strain evidence="6 7">XH-48</strain>
        <plasmid evidence="7">2</plasmid>
    </source>
</reference>
<feature type="domain" description="HTH marR-type" evidence="5">
    <location>
        <begin position="42"/>
        <end position="85"/>
    </location>
</feature>
<keyword evidence="1 4" id="KW-0805">Transcription regulation</keyword>
<dbReference type="PANTHER" id="PTHR38465">
    <property type="entry name" value="HTH-TYPE TRANSCRIPTIONAL REGULATOR MJ1563-RELATED"/>
    <property type="match status" value="1"/>
</dbReference>
<dbReference type="Pfam" id="PF01047">
    <property type="entry name" value="MarR"/>
    <property type="match status" value="1"/>
</dbReference>
<dbReference type="InterPro" id="IPR000835">
    <property type="entry name" value="HTH_MarR-typ"/>
</dbReference>
<dbReference type="InterPro" id="IPR036390">
    <property type="entry name" value="WH_DNA-bd_sf"/>
</dbReference>
<dbReference type="Proteomes" id="UP000019024">
    <property type="component" value="Plasmid unnamed2"/>
</dbReference>
<keyword evidence="3 4" id="KW-0804">Transcription</keyword>
<dbReference type="InterPro" id="IPR036388">
    <property type="entry name" value="WH-like_DNA-bd_sf"/>
</dbReference>
<dbReference type="EMBL" id="CP007057">
    <property type="protein sequence ID" value="AHG01889.1"/>
    <property type="molecule type" value="Genomic_DNA"/>
</dbReference>
<accession>W0JTI5</accession>
<dbReference type="GO" id="GO:0003677">
    <property type="term" value="F:DNA binding"/>
    <property type="evidence" value="ECO:0007669"/>
    <property type="project" value="UniProtKB-UniRule"/>
</dbReference>
<dbReference type="GeneID" id="25147252"/>
<dbReference type="eggNOG" id="arCOG02795">
    <property type="taxonomic scope" value="Archaea"/>
</dbReference>
<dbReference type="InterPro" id="IPR026282">
    <property type="entry name" value="MJ1563"/>
</dbReference>
<geneLocation type="plasmid" evidence="6">
    <name>unnamed</name>
</geneLocation>
<gene>
    <name evidence="6" type="ORF">HALLA_00930</name>
</gene>
<dbReference type="HOGENOM" id="CLU_107445_2_0_2"/>
<comment type="similarity">
    <text evidence="4">Belongs to the GbsR family.</text>
</comment>
<dbReference type="Gene3D" id="1.10.10.10">
    <property type="entry name" value="Winged helix-like DNA-binding domain superfamily/Winged helix DNA-binding domain"/>
    <property type="match status" value="1"/>
</dbReference>
<dbReference type="InterPro" id="IPR052362">
    <property type="entry name" value="HTH-GbsR_regulator"/>
</dbReference>
<dbReference type="OrthoDB" id="85881at2157"/>
<evidence type="ECO:0000259" key="5">
    <source>
        <dbReference type="Pfam" id="PF01047"/>
    </source>
</evidence>
<evidence type="ECO:0000313" key="7">
    <source>
        <dbReference type="Proteomes" id="UP000019024"/>
    </source>
</evidence>
<keyword evidence="2 4" id="KW-0238">DNA-binding</keyword>
<dbReference type="GO" id="GO:0003700">
    <property type="term" value="F:DNA-binding transcription factor activity"/>
    <property type="evidence" value="ECO:0007669"/>
    <property type="project" value="InterPro"/>
</dbReference>
<dbReference type="AlphaFoldDB" id="W0JTI5"/>
<protein>
    <recommendedName>
        <fullName evidence="4">HTH-type transcriptional regulator</fullName>
    </recommendedName>
</protein>
<evidence type="ECO:0000313" key="6">
    <source>
        <dbReference type="EMBL" id="AHG01889.1"/>
    </source>
</evidence>
<proteinExistence type="inferred from homology"/>
<dbReference type="RefSeq" id="WP_049954736.1">
    <property type="nucleotide sequence ID" value="NZ_CP007057.1"/>
</dbReference>
<evidence type="ECO:0000256" key="1">
    <source>
        <dbReference type="ARBA" id="ARBA00023015"/>
    </source>
</evidence>
<keyword evidence="7" id="KW-1185">Reference proteome</keyword>
<evidence type="ECO:0000256" key="2">
    <source>
        <dbReference type="ARBA" id="ARBA00023125"/>
    </source>
</evidence>
<sequence>MTEDAYEEAKIEVADAMAHTAEIYGLNRSYGRVYGLLYFSDEPKSLDELAAESGYAKSTVSNAMTALERYHLVHRRSIPGDGRKVYFEAETDYWTIIREVLEQQGRREIRIMQRALRNAEHALDDAPETERTNRAAERIAQLQQLNEQCERMIDFFTNIPDDELLAIVEESRERDARNEE</sequence>
<name>W0JTI5_9EURY</name>
<dbReference type="PIRSF" id="PIRSF006707">
    <property type="entry name" value="MJ1563"/>
    <property type="match status" value="1"/>
</dbReference>